<sequence>MTKILTYHVGSMPFRVQKQQCVPLFVLRDLCRILGFSGEADALRYLRDHADDPDDVVTGWIHDPAEPAESPFVAVALCSVFALSCAPNAVGANRFETVLVTEAMPVLFHMRIKEAVR</sequence>
<evidence type="ECO:0000313" key="2">
    <source>
        <dbReference type="Proteomes" id="UP000324065"/>
    </source>
</evidence>
<dbReference type="EMBL" id="VWPJ01000024">
    <property type="protein sequence ID" value="KAA5604043.1"/>
    <property type="molecule type" value="Genomic_DNA"/>
</dbReference>
<keyword evidence="2" id="KW-1185">Reference proteome</keyword>
<proteinExistence type="predicted"/>
<name>A0A5M6I7D6_9PROT</name>
<gene>
    <name evidence="1" type="ORF">F1188_17785</name>
</gene>
<protein>
    <submittedName>
        <fullName evidence="1">Uncharacterized protein</fullName>
    </submittedName>
</protein>
<dbReference type="Proteomes" id="UP000324065">
    <property type="component" value="Unassembled WGS sequence"/>
</dbReference>
<dbReference type="AlphaFoldDB" id="A0A5M6I7D6"/>
<evidence type="ECO:0000313" key="1">
    <source>
        <dbReference type="EMBL" id="KAA5604043.1"/>
    </source>
</evidence>
<dbReference type="RefSeq" id="WP_150063799.1">
    <property type="nucleotide sequence ID" value="NZ_JACHII010000024.1"/>
</dbReference>
<comment type="caution">
    <text evidence="1">The sequence shown here is derived from an EMBL/GenBank/DDBJ whole genome shotgun (WGS) entry which is preliminary data.</text>
</comment>
<accession>A0A5M6I7D6</accession>
<organism evidence="1 2">
    <name type="scientific">Roseospira marina</name>
    <dbReference type="NCBI Taxonomy" id="140057"/>
    <lineage>
        <taxon>Bacteria</taxon>
        <taxon>Pseudomonadati</taxon>
        <taxon>Pseudomonadota</taxon>
        <taxon>Alphaproteobacteria</taxon>
        <taxon>Rhodospirillales</taxon>
        <taxon>Rhodospirillaceae</taxon>
        <taxon>Roseospira</taxon>
    </lineage>
</organism>
<reference evidence="1 2" key="1">
    <citation type="submission" date="2019-09" db="EMBL/GenBank/DDBJ databases">
        <title>Genome sequence of Roseospira marina, one of the more divergent members of the non-sulfur purple photosynthetic bacterial family, the Rhodospirillaceae.</title>
        <authorList>
            <person name="Meyer T."/>
            <person name="Kyndt J."/>
        </authorList>
    </citation>
    <scope>NUCLEOTIDE SEQUENCE [LARGE SCALE GENOMIC DNA]</scope>
    <source>
        <strain evidence="1 2">DSM 15113</strain>
    </source>
</reference>
<dbReference type="OrthoDB" id="9808959at2"/>